<organism evidence="5 6">
    <name type="scientific">Ficus carica</name>
    <name type="common">Common fig</name>
    <dbReference type="NCBI Taxonomy" id="3494"/>
    <lineage>
        <taxon>Eukaryota</taxon>
        <taxon>Viridiplantae</taxon>
        <taxon>Streptophyta</taxon>
        <taxon>Embryophyta</taxon>
        <taxon>Tracheophyta</taxon>
        <taxon>Spermatophyta</taxon>
        <taxon>Magnoliopsida</taxon>
        <taxon>eudicotyledons</taxon>
        <taxon>Gunneridae</taxon>
        <taxon>Pentapetalae</taxon>
        <taxon>rosids</taxon>
        <taxon>fabids</taxon>
        <taxon>Rosales</taxon>
        <taxon>Moraceae</taxon>
        <taxon>Ficeae</taxon>
        <taxon>Ficus</taxon>
    </lineage>
</organism>
<dbReference type="GO" id="GO:0061630">
    <property type="term" value="F:ubiquitin protein ligase activity"/>
    <property type="evidence" value="ECO:0007669"/>
    <property type="project" value="UniProtKB-EC"/>
</dbReference>
<keyword evidence="6" id="KW-1185">Reference proteome</keyword>
<dbReference type="PANTHER" id="PTHR45647:SF65">
    <property type="entry name" value="U-BOX DOMAIN-CONTAINING PROTEIN KINASE FAMILY PROTEIN"/>
    <property type="match status" value="1"/>
</dbReference>
<dbReference type="InterPro" id="IPR014729">
    <property type="entry name" value="Rossmann-like_a/b/a_fold"/>
</dbReference>
<evidence type="ECO:0000256" key="1">
    <source>
        <dbReference type="ARBA" id="ARBA00000900"/>
    </source>
</evidence>
<evidence type="ECO:0000313" key="5">
    <source>
        <dbReference type="EMBL" id="GMN25718.1"/>
    </source>
</evidence>
<dbReference type="Proteomes" id="UP001187192">
    <property type="component" value="Unassembled WGS sequence"/>
</dbReference>
<name>A0AA88CL89_FICCA</name>
<protein>
    <recommendedName>
        <fullName evidence="2">RING-type E3 ubiquitin transferase</fullName>
        <ecNumber evidence="2">2.3.2.27</ecNumber>
    </recommendedName>
</protein>
<keyword evidence="3" id="KW-0833">Ubl conjugation pathway</keyword>
<dbReference type="EMBL" id="BTGU01004342">
    <property type="protein sequence ID" value="GMN25682.1"/>
    <property type="molecule type" value="Genomic_DNA"/>
</dbReference>
<dbReference type="SUPFAM" id="SSF52402">
    <property type="entry name" value="Adenine nucleotide alpha hydrolases-like"/>
    <property type="match status" value="1"/>
</dbReference>
<dbReference type="EC" id="2.3.2.27" evidence="2"/>
<dbReference type="PANTHER" id="PTHR45647">
    <property type="entry name" value="OS02G0152300 PROTEIN"/>
    <property type="match status" value="1"/>
</dbReference>
<evidence type="ECO:0000313" key="4">
    <source>
        <dbReference type="EMBL" id="GMN25682.1"/>
    </source>
</evidence>
<sequence>MTSVTVAVAVKGDTVGGGGNGSRRAVRWAVENLMPRADRFVLVHVIPKITSIPTPSGDCIPLTELDENVVAMYVQDVKEKLEEVFFPFKKLCKRREIETLILDDNDHAKALLRYASESGISCLVLGSYSPNFLIRYDPIITY</sequence>
<proteinExistence type="predicted"/>
<dbReference type="InterPro" id="IPR051348">
    <property type="entry name" value="U-box_ubiquitin_ligases"/>
</dbReference>
<evidence type="ECO:0000256" key="2">
    <source>
        <dbReference type="ARBA" id="ARBA00012483"/>
    </source>
</evidence>
<evidence type="ECO:0000256" key="3">
    <source>
        <dbReference type="ARBA" id="ARBA00022786"/>
    </source>
</evidence>
<gene>
    <name evidence="4" type="ORF">TIFTF001_045973</name>
    <name evidence="5" type="ORF">TIFTF001_045977</name>
</gene>
<accession>A0AA88CL89</accession>
<evidence type="ECO:0000313" key="6">
    <source>
        <dbReference type="Proteomes" id="UP001187192"/>
    </source>
</evidence>
<dbReference type="EMBL" id="BTGU01004344">
    <property type="protein sequence ID" value="GMN25718.1"/>
    <property type="molecule type" value="Genomic_DNA"/>
</dbReference>
<dbReference type="Gene3D" id="3.40.50.620">
    <property type="entry name" value="HUPs"/>
    <property type="match status" value="1"/>
</dbReference>
<dbReference type="CDD" id="cd01989">
    <property type="entry name" value="USP_STK_Ubox_N"/>
    <property type="match status" value="1"/>
</dbReference>
<reference evidence="5" key="1">
    <citation type="submission" date="2023-07" db="EMBL/GenBank/DDBJ databases">
        <title>draft genome sequence of fig (Ficus carica).</title>
        <authorList>
            <person name="Takahashi T."/>
            <person name="Nishimura K."/>
        </authorList>
    </citation>
    <scope>NUCLEOTIDE SEQUENCE</scope>
</reference>
<dbReference type="AlphaFoldDB" id="A0AA88CL89"/>
<comment type="caution">
    <text evidence="5">The sequence shown here is derived from an EMBL/GenBank/DDBJ whole genome shotgun (WGS) entry which is preliminary data.</text>
</comment>
<comment type="catalytic activity">
    <reaction evidence="1">
        <text>S-ubiquitinyl-[E2 ubiquitin-conjugating enzyme]-L-cysteine + [acceptor protein]-L-lysine = [E2 ubiquitin-conjugating enzyme]-L-cysteine + N(6)-ubiquitinyl-[acceptor protein]-L-lysine.</text>
        <dbReference type="EC" id="2.3.2.27"/>
    </reaction>
</comment>